<dbReference type="InterPro" id="IPR052749">
    <property type="entry name" value="Alpha-tectorin"/>
</dbReference>
<dbReference type="PANTHER" id="PTHR46160:SF9">
    <property type="entry name" value="PROTEIN PRY2-RELATED"/>
    <property type="match status" value="1"/>
</dbReference>
<reference evidence="4" key="1">
    <citation type="submission" date="2023-06" db="EMBL/GenBank/DDBJ databases">
        <title>Genomic analysis of the entomopathogenic nematode Steinernema hermaphroditum.</title>
        <authorList>
            <person name="Schwarz E.M."/>
            <person name="Heppert J.K."/>
            <person name="Baniya A."/>
            <person name="Schwartz H.T."/>
            <person name="Tan C.-H."/>
            <person name="Antoshechkin I."/>
            <person name="Sternberg P.W."/>
            <person name="Goodrich-Blair H."/>
            <person name="Dillman A.R."/>
        </authorList>
    </citation>
    <scope>NUCLEOTIDE SEQUENCE</scope>
    <source>
        <strain evidence="4">PS9179</strain>
        <tissue evidence="4">Whole animal</tissue>
    </source>
</reference>
<evidence type="ECO:0000256" key="2">
    <source>
        <dbReference type="SAM" id="SignalP"/>
    </source>
</evidence>
<dbReference type="InterPro" id="IPR025615">
    <property type="entry name" value="TILa_dom"/>
</dbReference>
<sequence length="539" mass="58453">MLFVVGLLAILAFAHAHLDGPLESYTQEQLISEIQSLRHQSQKSFNPFVTSNSAACCPAGKIAVCKGCELTTCGPNADCFVANEQITCFCRQGYVGDPKKGCKKSSNSGGNGDPHYHTLDGTYYDYHGTCPYFFSKPCKPSSSSSYYVVKAKNKLYNPRSSVAYVDQVQVEMHGQVIHLDANLNLNVNGLNTFYPFYFPSKTGAKVSVVLRGNRVHVKNSDGVQLVFGKEYISLDVPQVNEFLGKDGLCGFSGNLNNDCTDDLIGADGVGLIQKNCVYPADRNTLTKIAKVLDTWRTNDFYGWNPAGTGCELGEVVAPKLPDCDTTQSARDCLPIQQASNGQGPFAACKILGTDRIQKLYESCTFDGCYIPGSKCLSFTNFIAECQAAVGNLNLPNWRTVTGCPMNCAQITPFSVYDACISGCQPTCNNPVVTQECNTGCHEGCKCGDGYILDESANPPKCVKTNECPCIDKYGQSHPQGNSWLSNQCTELSVCLSGQIYERGYQCPNHSTCGTEDGYMACVCNAGYKWNSSKTDCIAA</sequence>
<comment type="caution">
    <text evidence="4">The sequence shown here is derived from an EMBL/GenBank/DDBJ whole genome shotgun (WGS) entry which is preliminary data.</text>
</comment>
<accession>A0AA39LEN1</accession>
<dbReference type="PROSITE" id="PS51233">
    <property type="entry name" value="VWFD"/>
    <property type="match status" value="1"/>
</dbReference>
<protein>
    <recommendedName>
        <fullName evidence="3">VWFD domain-containing protein</fullName>
    </recommendedName>
</protein>
<dbReference type="SMART" id="SM00216">
    <property type="entry name" value="VWD"/>
    <property type="match status" value="1"/>
</dbReference>
<dbReference type="CDD" id="cd19941">
    <property type="entry name" value="TIL"/>
    <property type="match status" value="1"/>
</dbReference>
<dbReference type="InterPro" id="IPR002919">
    <property type="entry name" value="TIL_dom"/>
</dbReference>
<dbReference type="Gene3D" id="2.10.25.10">
    <property type="entry name" value="Laminin"/>
    <property type="match status" value="1"/>
</dbReference>
<dbReference type="SUPFAM" id="SSF57567">
    <property type="entry name" value="Serine protease inhibitors"/>
    <property type="match status" value="1"/>
</dbReference>
<feature type="signal peptide" evidence="2">
    <location>
        <begin position="1"/>
        <end position="16"/>
    </location>
</feature>
<dbReference type="Pfam" id="PF01826">
    <property type="entry name" value="TIL"/>
    <property type="match status" value="1"/>
</dbReference>
<proteinExistence type="predicted"/>
<evidence type="ECO:0000313" key="5">
    <source>
        <dbReference type="Proteomes" id="UP001175271"/>
    </source>
</evidence>
<dbReference type="Pfam" id="PF12714">
    <property type="entry name" value="TILa"/>
    <property type="match status" value="1"/>
</dbReference>
<dbReference type="Pfam" id="PF00094">
    <property type="entry name" value="VWD"/>
    <property type="match status" value="1"/>
</dbReference>
<evidence type="ECO:0000256" key="1">
    <source>
        <dbReference type="ARBA" id="ARBA00022900"/>
    </source>
</evidence>
<dbReference type="PANTHER" id="PTHR46160">
    <property type="entry name" value="ALPHA-TECTORIN-RELATED"/>
    <property type="match status" value="1"/>
</dbReference>
<keyword evidence="2" id="KW-0732">Signal</keyword>
<dbReference type="InterPro" id="IPR001846">
    <property type="entry name" value="VWF_type-D"/>
</dbReference>
<dbReference type="EMBL" id="JAUCMV010000005">
    <property type="protein sequence ID" value="KAK0394249.1"/>
    <property type="molecule type" value="Genomic_DNA"/>
</dbReference>
<dbReference type="GO" id="GO:0004867">
    <property type="term" value="F:serine-type endopeptidase inhibitor activity"/>
    <property type="evidence" value="ECO:0007669"/>
    <property type="project" value="UniProtKB-KW"/>
</dbReference>
<keyword evidence="1" id="KW-0646">Protease inhibitor</keyword>
<dbReference type="InterPro" id="IPR036084">
    <property type="entry name" value="Ser_inhib-like_sf"/>
</dbReference>
<keyword evidence="1" id="KW-0722">Serine protease inhibitor</keyword>
<evidence type="ECO:0000259" key="3">
    <source>
        <dbReference type="PROSITE" id="PS51233"/>
    </source>
</evidence>
<gene>
    <name evidence="4" type="ORF">QR680_000651</name>
</gene>
<dbReference type="Proteomes" id="UP001175271">
    <property type="component" value="Unassembled WGS sequence"/>
</dbReference>
<dbReference type="AlphaFoldDB" id="A0AA39LEN1"/>
<feature type="domain" description="VWFD" evidence="3">
    <location>
        <begin position="106"/>
        <end position="311"/>
    </location>
</feature>
<organism evidence="4 5">
    <name type="scientific">Steinernema hermaphroditum</name>
    <dbReference type="NCBI Taxonomy" id="289476"/>
    <lineage>
        <taxon>Eukaryota</taxon>
        <taxon>Metazoa</taxon>
        <taxon>Ecdysozoa</taxon>
        <taxon>Nematoda</taxon>
        <taxon>Chromadorea</taxon>
        <taxon>Rhabditida</taxon>
        <taxon>Tylenchina</taxon>
        <taxon>Panagrolaimomorpha</taxon>
        <taxon>Strongyloidoidea</taxon>
        <taxon>Steinernematidae</taxon>
        <taxon>Steinernema</taxon>
    </lineage>
</organism>
<evidence type="ECO:0000313" key="4">
    <source>
        <dbReference type="EMBL" id="KAK0394249.1"/>
    </source>
</evidence>
<feature type="chain" id="PRO_5041310395" description="VWFD domain-containing protein" evidence="2">
    <location>
        <begin position="17"/>
        <end position="539"/>
    </location>
</feature>
<keyword evidence="5" id="KW-1185">Reference proteome</keyword>
<name>A0AA39LEN1_9BILA</name>